<evidence type="ECO:0000256" key="4">
    <source>
        <dbReference type="SAM" id="MobiDB-lite"/>
    </source>
</evidence>
<dbReference type="SUPFAM" id="SSF48371">
    <property type="entry name" value="ARM repeat"/>
    <property type="match status" value="1"/>
</dbReference>
<dbReference type="InterPro" id="IPR032460">
    <property type="entry name" value="Symplekin/Pta1_N"/>
</dbReference>
<accession>A0A507EII1</accession>
<proteinExistence type="predicted"/>
<dbReference type="InterPro" id="IPR011989">
    <property type="entry name" value="ARM-like"/>
</dbReference>
<feature type="region of interest" description="Disordered" evidence="4">
    <location>
        <begin position="312"/>
        <end position="349"/>
    </location>
</feature>
<comment type="subcellular location">
    <subcellularLocation>
        <location evidence="1">Nucleus</location>
    </subcellularLocation>
</comment>
<evidence type="ECO:0000259" key="5">
    <source>
        <dbReference type="Pfam" id="PF11935"/>
    </source>
</evidence>
<feature type="region of interest" description="Disordered" evidence="4">
    <location>
        <begin position="765"/>
        <end position="801"/>
    </location>
</feature>
<evidence type="ECO:0008006" key="9">
    <source>
        <dbReference type="Google" id="ProtNLM"/>
    </source>
</evidence>
<sequence>MSGKASAIVRSNHLTCLVIIGHVTDGALKVARFGDRATVPRNLGCKVEGKMGDQQATAEALVLLNAARTVLDSSQRVAVLHQLHELLKREPSLLPTFFPHALGLAVDTSPDLRIGLTRLIEDTVCRMSVPDEVKLLGIAGLKVKAFAMLGHMNDGVKESVLRFLHKLIIVQSPRDAAAISTGTDSVSIDMIPPNHPFINPQELNAEAVGLFSRLQSYLTSPSTSAGPLTANINCMLALSKARPQYLQPMLTTLVQWTSVAPPLSQVQRKSVERTIKVALIATLRSPAAAAYAEILTQALMLLGAKPHELQSARRRELKRAAPSASQQPDGDIKRMRVDTPPEYKPPVMAPRRANRPMEAWNSLDISTLPSTLVAELVVQVIASCSQSRWEEGLEKFRQVASAALLVQDRSQSVQTDLLVPSSVAHVTSDNIPIPVKVEDADVVQRIDPLASSHFDDSETDVYVAQITPKKPSSEPSTPVLSEGTDAQVPPSESTVATPTVQLELQEKGDSELNSDQRTASAVAALQRILGLESLFATEGHTMTSCGEDCGFQSLSAARTGWMQVLSRLTASVDVATSGTRGTPPLEESDLKQVVVDALLEDFRNRNDLAVTWLHHIWVEDERKNQQCIQLDTDGSPRREYAKWFHLILEALSEKLEPKDKTFTKFLIDVPEVTVEAIDKLVRKHCENEERMQLGLFTLQGLINYRPAVREQSLRMLLDYSINPIKLTRATAIVMCKRFFGENRVIGPQIESFALDCINRLSGPAPVSTTTDEKQDSPDHAAPNGGNATAENSPGALPEFKSTDSMDVESTADKMENGSTQGDVVPGEWTELDVVRHLELYFALCSKKHDLLLRIFELYKVLSPSVQHAVRSSIQPLIKALAAQPLRLLPLIRAFPDGSDPLILRVLITMTEKELPSAQLVGLVRNAFVQKNLDARFLIPVLSGLDRNEVLQHLSRIVLLLDGTEPQRKVVRDAFLRLVDSPSVKNAAASATGACPITVAGADRSAIAHHGGAGSPLSPSELLVALHNMDDVVGLKRAVEATNICFSCQTVFKQEVLAVVLQQLVDQSKLPTLFMRTVIQSVNQYSGLVSFVANILLKLINKKMMFPASIHLLQSLPRPPAMDALKRSPKLKASVVQHLAQLKPDQRSRRDMLQLASLVEDDNVQVKAEKSNAKAEPRETGIEVTSEMDDGRSNDAEAQ</sequence>
<dbReference type="AlphaFoldDB" id="A0A507EII1"/>
<evidence type="ECO:0000259" key="6">
    <source>
        <dbReference type="Pfam" id="PF12295"/>
    </source>
</evidence>
<evidence type="ECO:0000256" key="1">
    <source>
        <dbReference type="ARBA" id="ARBA00004123"/>
    </source>
</evidence>
<feature type="compositionally biased region" description="Low complexity" evidence="4">
    <location>
        <begin position="468"/>
        <end position="478"/>
    </location>
</feature>
<dbReference type="STRING" id="109895.A0A507EII1"/>
<dbReference type="PANTHER" id="PTHR15245">
    <property type="entry name" value="SYMPLEKIN-RELATED"/>
    <property type="match status" value="1"/>
</dbReference>
<feature type="domain" description="Symplekin/Pta1 N-terminal" evidence="5">
    <location>
        <begin position="142"/>
        <end position="316"/>
    </location>
</feature>
<feature type="compositionally biased region" description="Basic and acidic residues" evidence="4">
    <location>
        <begin position="1188"/>
        <end position="1198"/>
    </location>
</feature>
<dbReference type="GO" id="GO:0005847">
    <property type="term" value="C:mRNA cleavage and polyadenylation specificity factor complex"/>
    <property type="evidence" value="ECO:0007669"/>
    <property type="project" value="TreeGrafter"/>
</dbReference>
<gene>
    <name evidence="7" type="ORF">PhCBS80983_g00061</name>
</gene>
<dbReference type="Proteomes" id="UP000318582">
    <property type="component" value="Unassembled WGS sequence"/>
</dbReference>
<feature type="compositionally biased region" description="Basic and acidic residues" evidence="4">
    <location>
        <begin position="1166"/>
        <end position="1180"/>
    </location>
</feature>
<dbReference type="Gene3D" id="1.25.10.10">
    <property type="entry name" value="Leucine-rich Repeat Variant"/>
    <property type="match status" value="2"/>
</dbReference>
<dbReference type="Pfam" id="PF12295">
    <property type="entry name" value="Symplekin_C"/>
    <property type="match status" value="1"/>
</dbReference>
<organism evidence="7 8">
    <name type="scientific">Powellomyces hirtus</name>
    <dbReference type="NCBI Taxonomy" id="109895"/>
    <lineage>
        <taxon>Eukaryota</taxon>
        <taxon>Fungi</taxon>
        <taxon>Fungi incertae sedis</taxon>
        <taxon>Chytridiomycota</taxon>
        <taxon>Chytridiomycota incertae sedis</taxon>
        <taxon>Chytridiomycetes</taxon>
        <taxon>Spizellomycetales</taxon>
        <taxon>Powellomycetaceae</taxon>
        <taxon>Powellomyces</taxon>
    </lineage>
</organism>
<dbReference type="InterPro" id="IPR021850">
    <property type="entry name" value="Symplekin/Pta1"/>
</dbReference>
<keyword evidence="3" id="KW-0539">Nucleus</keyword>
<name>A0A507EII1_9FUNG</name>
<dbReference type="InterPro" id="IPR022075">
    <property type="entry name" value="Symplekin_C"/>
</dbReference>
<evidence type="ECO:0000256" key="3">
    <source>
        <dbReference type="ARBA" id="ARBA00023242"/>
    </source>
</evidence>
<dbReference type="GO" id="GO:0006397">
    <property type="term" value="P:mRNA processing"/>
    <property type="evidence" value="ECO:0007669"/>
    <property type="project" value="UniProtKB-KW"/>
</dbReference>
<reference evidence="7 8" key="1">
    <citation type="journal article" date="2019" name="Sci. Rep.">
        <title>Comparative genomics of chytrid fungi reveal insights into the obligate biotrophic and pathogenic lifestyle of Synchytrium endobioticum.</title>
        <authorList>
            <person name="van de Vossenberg B.T.L.H."/>
            <person name="Warris S."/>
            <person name="Nguyen H.D.T."/>
            <person name="van Gent-Pelzer M.P.E."/>
            <person name="Joly D.L."/>
            <person name="van de Geest H.C."/>
            <person name="Bonants P.J.M."/>
            <person name="Smith D.S."/>
            <person name="Levesque C.A."/>
            <person name="van der Lee T.A.J."/>
        </authorList>
    </citation>
    <scope>NUCLEOTIDE SEQUENCE [LARGE SCALE GENOMIC DNA]</scope>
    <source>
        <strain evidence="7 8">CBS 809.83</strain>
    </source>
</reference>
<dbReference type="EMBL" id="QEAQ01000001">
    <property type="protein sequence ID" value="TPX63008.1"/>
    <property type="molecule type" value="Genomic_DNA"/>
</dbReference>
<feature type="region of interest" description="Disordered" evidence="4">
    <location>
        <begin position="468"/>
        <end position="496"/>
    </location>
</feature>
<protein>
    <recommendedName>
        <fullName evidence="9">Symplekin</fullName>
    </recommendedName>
</protein>
<comment type="caution">
    <text evidence="7">The sequence shown here is derived from an EMBL/GenBank/DDBJ whole genome shotgun (WGS) entry which is preliminary data.</text>
</comment>
<dbReference type="PANTHER" id="PTHR15245:SF20">
    <property type="entry name" value="SYMPLEKIN"/>
    <property type="match status" value="1"/>
</dbReference>
<dbReference type="Pfam" id="PF11935">
    <property type="entry name" value="SYMPK_PTA1_N"/>
    <property type="match status" value="1"/>
</dbReference>
<dbReference type="InterPro" id="IPR016024">
    <property type="entry name" value="ARM-type_fold"/>
</dbReference>
<evidence type="ECO:0000256" key="2">
    <source>
        <dbReference type="ARBA" id="ARBA00022664"/>
    </source>
</evidence>
<feature type="compositionally biased region" description="Basic and acidic residues" evidence="4">
    <location>
        <begin position="330"/>
        <end position="341"/>
    </location>
</feature>
<feature type="region of interest" description="Disordered" evidence="4">
    <location>
        <begin position="1166"/>
        <end position="1198"/>
    </location>
</feature>
<keyword evidence="2" id="KW-0507">mRNA processing</keyword>
<evidence type="ECO:0000313" key="8">
    <source>
        <dbReference type="Proteomes" id="UP000318582"/>
    </source>
</evidence>
<evidence type="ECO:0000313" key="7">
    <source>
        <dbReference type="EMBL" id="TPX63008.1"/>
    </source>
</evidence>
<keyword evidence="8" id="KW-1185">Reference proteome</keyword>
<feature type="domain" description="Symplekin C-terminal" evidence="6">
    <location>
        <begin position="933"/>
        <end position="1103"/>
    </location>
</feature>